<evidence type="ECO:0000256" key="3">
    <source>
        <dbReference type="ARBA" id="ARBA00023002"/>
    </source>
</evidence>
<organism evidence="8">
    <name type="scientific">Ananas comosus var. bracteatus</name>
    <name type="common">red pineapple</name>
    <dbReference type="NCBI Taxonomy" id="296719"/>
    <lineage>
        <taxon>Eukaryota</taxon>
        <taxon>Viridiplantae</taxon>
        <taxon>Streptophyta</taxon>
        <taxon>Embryophyta</taxon>
        <taxon>Tracheophyta</taxon>
        <taxon>Spermatophyta</taxon>
        <taxon>Magnoliopsida</taxon>
        <taxon>Liliopsida</taxon>
        <taxon>Poales</taxon>
        <taxon>Bromeliaceae</taxon>
        <taxon>Bromelioideae</taxon>
        <taxon>Ananas</taxon>
    </lineage>
</organism>
<keyword evidence="4" id="KW-1015">Disulfide bond</keyword>
<keyword evidence="2" id="KW-0521">NADP</keyword>
<dbReference type="AlphaFoldDB" id="A0A6V7P4D9"/>
<comment type="pathway">
    <text evidence="1">Aromatic compound metabolism; phenylpropanoid biosynthesis.</text>
</comment>
<evidence type="ECO:0000256" key="2">
    <source>
        <dbReference type="ARBA" id="ARBA00022857"/>
    </source>
</evidence>
<dbReference type="GO" id="GO:0016621">
    <property type="term" value="F:cinnamoyl-CoA reductase activity"/>
    <property type="evidence" value="ECO:0007669"/>
    <property type="project" value="UniProtKB-EC"/>
</dbReference>
<dbReference type="GO" id="GO:0016616">
    <property type="term" value="F:oxidoreductase activity, acting on the CH-OH group of donors, NAD or NADP as acceptor"/>
    <property type="evidence" value="ECO:0007669"/>
    <property type="project" value="TreeGrafter"/>
</dbReference>
<dbReference type="EC" id="1.2.1.44" evidence="6"/>
<evidence type="ECO:0000256" key="1">
    <source>
        <dbReference type="ARBA" id="ARBA00004928"/>
    </source>
</evidence>
<name>A0A6V7P4D9_ANACO</name>
<dbReference type="InterPro" id="IPR050425">
    <property type="entry name" value="NAD(P)_dehydrat-like"/>
</dbReference>
<dbReference type="SUPFAM" id="SSF51735">
    <property type="entry name" value="NAD(P)-binding Rossmann-fold domains"/>
    <property type="match status" value="1"/>
</dbReference>
<reference evidence="8" key="1">
    <citation type="submission" date="2020-07" db="EMBL/GenBank/DDBJ databases">
        <authorList>
            <person name="Lin J."/>
        </authorList>
    </citation>
    <scope>NUCLEOTIDE SEQUENCE</scope>
</reference>
<dbReference type="InterPro" id="IPR036291">
    <property type="entry name" value="NAD(P)-bd_dom_sf"/>
</dbReference>
<dbReference type="Gene3D" id="3.40.50.720">
    <property type="entry name" value="NAD(P)-binding Rossmann-like Domain"/>
    <property type="match status" value="1"/>
</dbReference>
<dbReference type="Pfam" id="PF01370">
    <property type="entry name" value="Epimerase"/>
    <property type="match status" value="1"/>
</dbReference>
<evidence type="ECO:0000256" key="5">
    <source>
        <dbReference type="ARBA" id="ARBA00023445"/>
    </source>
</evidence>
<dbReference type="FunFam" id="3.40.50.720:FF:000199">
    <property type="entry name" value="Cinnamoyl-CoA reductase 1"/>
    <property type="match status" value="1"/>
</dbReference>
<protein>
    <recommendedName>
        <fullName evidence="6">cinnamoyl-CoA reductase</fullName>
        <ecNumber evidence="6">1.2.1.44</ecNumber>
    </recommendedName>
</protein>
<keyword evidence="3" id="KW-0560">Oxidoreductase</keyword>
<evidence type="ECO:0000256" key="4">
    <source>
        <dbReference type="ARBA" id="ARBA00023157"/>
    </source>
</evidence>
<gene>
    <name evidence="8" type="ORF">CB5_LOCUS8871</name>
</gene>
<dbReference type="CDD" id="cd08958">
    <property type="entry name" value="FR_SDR_e"/>
    <property type="match status" value="1"/>
</dbReference>
<dbReference type="PANTHER" id="PTHR10366:SF404">
    <property type="entry name" value="CINNAMOYL-COA REDUCTASE 1"/>
    <property type="match status" value="1"/>
</dbReference>
<sequence length="347" mass="37349">MTIEDITAKTAAAAAAAAAAPVAPGHGQTVCVTGAGGFIASWLVKLLLDRGYTVKGTVRNPDDAKNDHLRALGGAAERLLLCKADLLDYDALRRAVDGCQGVFHTASPVTDDPEQMVEPAVQGTENVINAAADAGTVRRVVFTSSIGAVTLNPNRPPDAVVDESYWSDLDYCKKTKNWYCYGKAVAEQAAWEAARGRGVELVVVNPVVVLGPLLQATVNASSAHVLKYLDGSAKKYTNAVQAYVHVGDVAEAHVRVYECPAASGRYLCGERVLHREDVVRILAKLFPEYPVPTKCSDEVNPRKQPYKFSNQRLKDLGVEFTPVPQALYETVKSLQEKGHLPVIPSQN</sequence>
<dbReference type="EMBL" id="LR862145">
    <property type="protein sequence ID" value="CAD1825660.1"/>
    <property type="molecule type" value="Genomic_DNA"/>
</dbReference>
<evidence type="ECO:0000256" key="6">
    <source>
        <dbReference type="ARBA" id="ARBA00067006"/>
    </source>
</evidence>
<evidence type="ECO:0000313" key="8">
    <source>
        <dbReference type="EMBL" id="CAD1825660.1"/>
    </source>
</evidence>
<proteinExistence type="inferred from homology"/>
<accession>A0A6V7P4D9</accession>
<dbReference type="InterPro" id="IPR001509">
    <property type="entry name" value="Epimerase_deHydtase"/>
</dbReference>
<dbReference type="PANTHER" id="PTHR10366">
    <property type="entry name" value="NAD DEPENDENT EPIMERASE/DEHYDRATASE"/>
    <property type="match status" value="1"/>
</dbReference>
<evidence type="ECO:0000259" key="7">
    <source>
        <dbReference type="Pfam" id="PF01370"/>
    </source>
</evidence>
<comment type="similarity">
    <text evidence="5">Belongs to the NAD(P)-dependent epimerase/dehydratase family. Dihydroflavonol-4-reductase subfamily.</text>
</comment>
<feature type="domain" description="NAD-dependent epimerase/dehydratase" evidence="7">
    <location>
        <begin position="30"/>
        <end position="262"/>
    </location>
</feature>